<feature type="region of interest" description="Disordered" evidence="1">
    <location>
        <begin position="1"/>
        <end position="39"/>
    </location>
</feature>
<evidence type="ECO:0000256" key="1">
    <source>
        <dbReference type="SAM" id="MobiDB-lite"/>
    </source>
</evidence>
<organism evidence="2">
    <name type="scientific">Tanacetum cinerariifolium</name>
    <name type="common">Dalmatian daisy</name>
    <name type="synonym">Chrysanthemum cinerariifolium</name>
    <dbReference type="NCBI Taxonomy" id="118510"/>
    <lineage>
        <taxon>Eukaryota</taxon>
        <taxon>Viridiplantae</taxon>
        <taxon>Streptophyta</taxon>
        <taxon>Embryophyta</taxon>
        <taxon>Tracheophyta</taxon>
        <taxon>Spermatophyta</taxon>
        <taxon>Magnoliopsida</taxon>
        <taxon>eudicotyledons</taxon>
        <taxon>Gunneridae</taxon>
        <taxon>Pentapetalae</taxon>
        <taxon>asterids</taxon>
        <taxon>campanulids</taxon>
        <taxon>Asterales</taxon>
        <taxon>Asteraceae</taxon>
        <taxon>Asteroideae</taxon>
        <taxon>Anthemideae</taxon>
        <taxon>Anthemidinae</taxon>
        <taxon>Tanacetum</taxon>
    </lineage>
</organism>
<sequence length="168" mass="18795">MSTNEQTPVSQPTSVVRNTLGKEQERRAEGGASRKGSDLDMPAACLEAVSQDAAILNHQGKKVQKEEQCSKDWRKVCSTGLETRRRVRSRTRTSQSVDHTTVDTETLKATTRVLAQEKQSLLPKKLHNKRASSRRAEALSESECSARRHLKSKPKREKSSVEDELSQP</sequence>
<evidence type="ECO:0000313" key="2">
    <source>
        <dbReference type="EMBL" id="GEU92838.1"/>
    </source>
</evidence>
<reference evidence="2" key="1">
    <citation type="journal article" date="2019" name="Sci. Rep.">
        <title>Draft genome of Tanacetum cinerariifolium, the natural source of mosquito coil.</title>
        <authorList>
            <person name="Yamashiro T."/>
            <person name="Shiraishi A."/>
            <person name="Satake H."/>
            <person name="Nakayama K."/>
        </authorList>
    </citation>
    <scope>NUCLEOTIDE SEQUENCE</scope>
</reference>
<feature type="region of interest" description="Disordered" evidence="1">
    <location>
        <begin position="83"/>
        <end position="103"/>
    </location>
</feature>
<accession>A0A6L2P2W1</accession>
<feature type="region of interest" description="Disordered" evidence="1">
    <location>
        <begin position="116"/>
        <end position="168"/>
    </location>
</feature>
<protein>
    <submittedName>
        <fullName evidence="2">Uncharacterized protein</fullName>
    </submittedName>
</protein>
<feature type="compositionally biased region" description="Polar residues" evidence="1">
    <location>
        <begin position="1"/>
        <end position="17"/>
    </location>
</feature>
<feature type="compositionally biased region" description="Basic residues" evidence="1">
    <location>
        <begin position="147"/>
        <end position="156"/>
    </location>
</feature>
<proteinExistence type="predicted"/>
<feature type="compositionally biased region" description="Basic and acidic residues" evidence="1">
    <location>
        <begin position="20"/>
        <end position="29"/>
    </location>
</feature>
<dbReference type="EMBL" id="BKCJ010010720">
    <property type="protein sequence ID" value="GEU92838.1"/>
    <property type="molecule type" value="Genomic_DNA"/>
</dbReference>
<name>A0A6L2P2W1_TANCI</name>
<feature type="compositionally biased region" description="Basic residues" evidence="1">
    <location>
        <begin position="124"/>
        <end position="133"/>
    </location>
</feature>
<comment type="caution">
    <text evidence="2">The sequence shown here is derived from an EMBL/GenBank/DDBJ whole genome shotgun (WGS) entry which is preliminary data.</text>
</comment>
<gene>
    <name evidence="2" type="ORF">Tci_064816</name>
</gene>
<dbReference type="AlphaFoldDB" id="A0A6L2P2W1"/>